<reference evidence="2 3" key="1">
    <citation type="submission" date="2020-08" db="EMBL/GenBank/DDBJ databases">
        <title>Genomic Encyclopedia of Type Strains, Phase IV (KMG-IV): sequencing the most valuable type-strain genomes for metagenomic binning, comparative biology and taxonomic classification.</title>
        <authorList>
            <person name="Goeker M."/>
        </authorList>
    </citation>
    <scope>NUCLEOTIDE SEQUENCE [LARGE SCALE GENOMIC DNA]</scope>
    <source>
        <strain evidence="2 3">DSM 25799</strain>
    </source>
</reference>
<dbReference type="InterPro" id="IPR025648">
    <property type="entry name" value="DUF4358"/>
</dbReference>
<sequence length="159" mass="18104">MSKRTITILRYVFFALIIGVLAMNLHQPADCNKSVNTVTKQTMASVNTKSLEQQNNQEIKRFLQLDASMYDGIVYYKDSDTMKADELLIVKFKDHSQAEDFNDKMQTRIDSQKKIFAGYAPKEADKLDAAVVDVRANYALYAVSKNADTFDQQFRAALK</sequence>
<keyword evidence="1" id="KW-0812">Transmembrane</keyword>
<organism evidence="2 3">
    <name type="scientific">Catenisphaera adipataccumulans</name>
    <dbReference type="NCBI Taxonomy" id="700500"/>
    <lineage>
        <taxon>Bacteria</taxon>
        <taxon>Bacillati</taxon>
        <taxon>Bacillota</taxon>
        <taxon>Erysipelotrichia</taxon>
        <taxon>Erysipelotrichales</taxon>
        <taxon>Erysipelotrichaceae</taxon>
        <taxon>Catenisphaera</taxon>
    </lineage>
</organism>
<keyword evidence="1" id="KW-0472">Membrane</keyword>
<dbReference type="Pfam" id="PF14270">
    <property type="entry name" value="DUF4358"/>
    <property type="match status" value="1"/>
</dbReference>
<gene>
    <name evidence="2" type="ORF">HNQ47_001224</name>
</gene>
<keyword evidence="3" id="KW-1185">Reference proteome</keyword>
<evidence type="ECO:0000313" key="3">
    <source>
        <dbReference type="Proteomes" id="UP000539953"/>
    </source>
</evidence>
<protein>
    <recommendedName>
        <fullName evidence="4">DUF4358 domain-containing protein</fullName>
    </recommendedName>
</protein>
<evidence type="ECO:0000313" key="2">
    <source>
        <dbReference type="EMBL" id="MBB5183203.1"/>
    </source>
</evidence>
<dbReference type="Proteomes" id="UP000539953">
    <property type="component" value="Unassembled WGS sequence"/>
</dbReference>
<dbReference type="AlphaFoldDB" id="A0A7W8FVJ2"/>
<evidence type="ECO:0000256" key="1">
    <source>
        <dbReference type="SAM" id="Phobius"/>
    </source>
</evidence>
<accession>A0A7W8FVJ2</accession>
<dbReference type="RefSeq" id="WP_183328501.1">
    <property type="nucleotide sequence ID" value="NZ_JACHHK010000004.1"/>
</dbReference>
<dbReference type="EMBL" id="JACHHK010000004">
    <property type="protein sequence ID" value="MBB5183203.1"/>
    <property type="molecule type" value="Genomic_DNA"/>
</dbReference>
<feature type="transmembrane region" description="Helical" evidence="1">
    <location>
        <begin position="7"/>
        <end position="25"/>
    </location>
</feature>
<name>A0A7W8FVJ2_9FIRM</name>
<proteinExistence type="predicted"/>
<keyword evidence="1" id="KW-1133">Transmembrane helix</keyword>
<comment type="caution">
    <text evidence="2">The sequence shown here is derived from an EMBL/GenBank/DDBJ whole genome shotgun (WGS) entry which is preliminary data.</text>
</comment>
<evidence type="ECO:0008006" key="4">
    <source>
        <dbReference type="Google" id="ProtNLM"/>
    </source>
</evidence>